<sequence length="98" mass="11747">MLKIKIYKPRKNARYNYTPRYYKGKDTGNIYSFDSKFSKYKETTNAIDFGSQWAEVRKSSRTRGNREINKRLLIIIMVLVLIFLWIIDFDLSIFSNHP</sequence>
<evidence type="ECO:0000313" key="3">
    <source>
        <dbReference type="Proteomes" id="UP000051643"/>
    </source>
</evidence>
<protein>
    <recommendedName>
        <fullName evidence="4">Riboflavin synthase subunit beta</fullName>
    </recommendedName>
</protein>
<dbReference type="EMBL" id="LKTP01000012">
    <property type="protein sequence ID" value="KRG29239.1"/>
    <property type="molecule type" value="Genomic_DNA"/>
</dbReference>
<evidence type="ECO:0000256" key="1">
    <source>
        <dbReference type="SAM" id="Phobius"/>
    </source>
</evidence>
<gene>
    <name evidence="2" type="ORF">APR42_04705</name>
</gene>
<name>A0A0Q9ZKF3_9FLAO</name>
<evidence type="ECO:0008006" key="4">
    <source>
        <dbReference type="Google" id="ProtNLM"/>
    </source>
</evidence>
<evidence type="ECO:0000313" key="2">
    <source>
        <dbReference type="EMBL" id="KRG29239.1"/>
    </source>
</evidence>
<reference evidence="2" key="1">
    <citation type="submission" date="2015-10" db="EMBL/GenBank/DDBJ databases">
        <title>Draft genome sequence of Salegentibacter mishustinae KCTC 12263.</title>
        <authorList>
            <person name="Lin W."/>
            <person name="Zheng Q."/>
        </authorList>
    </citation>
    <scope>NUCLEOTIDE SEQUENCE [LARGE SCALE GENOMIC DNA]</scope>
    <source>
        <strain evidence="2">KCTC 12263</strain>
    </source>
</reference>
<keyword evidence="1" id="KW-0472">Membrane</keyword>
<dbReference type="AlphaFoldDB" id="A0A0Q9ZKF3"/>
<dbReference type="STRING" id="270918.APR42_04705"/>
<feature type="transmembrane region" description="Helical" evidence="1">
    <location>
        <begin position="72"/>
        <end position="94"/>
    </location>
</feature>
<dbReference type="Proteomes" id="UP000051643">
    <property type="component" value="Unassembled WGS sequence"/>
</dbReference>
<keyword evidence="1" id="KW-0812">Transmembrane</keyword>
<accession>A0A0Q9ZKF3</accession>
<keyword evidence="1" id="KW-1133">Transmembrane helix</keyword>
<organism evidence="2 3">
    <name type="scientific">Salegentibacter mishustinae</name>
    <dbReference type="NCBI Taxonomy" id="270918"/>
    <lineage>
        <taxon>Bacteria</taxon>
        <taxon>Pseudomonadati</taxon>
        <taxon>Bacteroidota</taxon>
        <taxon>Flavobacteriia</taxon>
        <taxon>Flavobacteriales</taxon>
        <taxon>Flavobacteriaceae</taxon>
        <taxon>Salegentibacter</taxon>
    </lineage>
</organism>
<comment type="caution">
    <text evidence="2">The sequence shown here is derived from an EMBL/GenBank/DDBJ whole genome shotgun (WGS) entry which is preliminary data.</text>
</comment>
<proteinExistence type="predicted"/>
<keyword evidence="3" id="KW-1185">Reference proteome</keyword>